<gene>
    <name evidence="4" type="ORF">SBRCBS47491_000180</name>
</gene>
<feature type="region of interest" description="Disordered" evidence="1">
    <location>
        <begin position="208"/>
        <end position="261"/>
    </location>
</feature>
<feature type="compositionally biased region" description="Low complexity" evidence="1">
    <location>
        <begin position="389"/>
        <end position="400"/>
    </location>
</feature>
<sequence length="482" mass="48100">MVSALLSAAVLFGAAAEAIKYKPAPYKPARATVLPEIPGDAMSPKPTSPPELRRQLVNRDTGTTVYYAPDNTCGYLSGMSDNAYTCNDGDAQCAIITLSKSGFIGCCDDGECGGFHLTCIDSSQFNSGTVCGSSCASDTFTLKCTDSDTPYCNSVSINGGASLKVYGYFCNDVAISTMQAILTTYSGETDGRSFSASLLNDGSLDSTAAQTETFGGDGSGSTTTSAHTTSSTSGGGGSNGNTTPTPTPPTPTPTPAPKKSTNTGAIAGGVVGGVAGLALIGAAIFFILRHQRKNSAMTPAAGAPGAAGAAPGGAPGVGPGGAPLAGAAVAGAAAAGSPGMSQVNTPPPQPYYADPSKTPEYAYAGQGSPQPGQQPYYQGQPQPYPPQQPYYAAAAVAPSPDRTDSTSPLPAGSSMHDYRLSSVSAAGSSPYAGAISPQTTGHTSAMGVMPGQAQVPPTIHEAGGNAIGVANENHHGEMHELA</sequence>
<feature type="compositionally biased region" description="Low complexity" evidence="1">
    <location>
        <begin position="362"/>
        <end position="381"/>
    </location>
</feature>
<keyword evidence="5" id="KW-1185">Reference proteome</keyword>
<keyword evidence="2" id="KW-1133">Transmembrane helix</keyword>
<feature type="transmembrane region" description="Helical" evidence="2">
    <location>
        <begin position="265"/>
        <end position="288"/>
    </location>
</feature>
<proteinExistence type="predicted"/>
<keyword evidence="2" id="KW-0812">Transmembrane</keyword>
<accession>A0ABP0AN79</accession>
<evidence type="ECO:0000256" key="2">
    <source>
        <dbReference type="SAM" id="Phobius"/>
    </source>
</evidence>
<feature type="region of interest" description="Disordered" evidence="1">
    <location>
        <begin position="336"/>
        <end position="415"/>
    </location>
</feature>
<evidence type="ECO:0000313" key="5">
    <source>
        <dbReference type="Proteomes" id="UP001642406"/>
    </source>
</evidence>
<evidence type="ECO:0000256" key="3">
    <source>
        <dbReference type="SAM" id="SignalP"/>
    </source>
</evidence>
<keyword evidence="2" id="KW-0472">Membrane</keyword>
<evidence type="ECO:0000256" key="1">
    <source>
        <dbReference type="SAM" id="MobiDB-lite"/>
    </source>
</evidence>
<name>A0ABP0AN79_9PEZI</name>
<reference evidence="4 5" key="1">
    <citation type="submission" date="2024-01" db="EMBL/GenBank/DDBJ databases">
        <authorList>
            <person name="Allen C."/>
            <person name="Tagirdzhanova G."/>
        </authorList>
    </citation>
    <scope>NUCLEOTIDE SEQUENCE [LARGE SCALE GENOMIC DNA]</scope>
</reference>
<keyword evidence="3" id="KW-0732">Signal</keyword>
<feature type="compositionally biased region" description="Low complexity" evidence="1">
    <location>
        <begin position="220"/>
        <end position="232"/>
    </location>
</feature>
<dbReference type="EMBL" id="CAWUHC010000001">
    <property type="protein sequence ID" value="CAK7208700.1"/>
    <property type="molecule type" value="Genomic_DNA"/>
</dbReference>
<feature type="compositionally biased region" description="Pro residues" evidence="1">
    <location>
        <begin position="245"/>
        <end position="256"/>
    </location>
</feature>
<feature type="signal peptide" evidence="3">
    <location>
        <begin position="1"/>
        <end position="16"/>
    </location>
</feature>
<dbReference type="Proteomes" id="UP001642406">
    <property type="component" value="Unassembled WGS sequence"/>
</dbReference>
<feature type="chain" id="PRO_5046807748" evidence="3">
    <location>
        <begin position="17"/>
        <end position="482"/>
    </location>
</feature>
<protein>
    <submittedName>
        <fullName evidence="4">Uncharacterized protein</fullName>
    </submittedName>
</protein>
<organism evidence="4 5">
    <name type="scientific">Sporothrix bragantina</name>
    <dbReference type="NCBI Taxonomy" id="671064"/>
    <lineage>
        <taxon>Eukaryota</taxon>
        <taxon>Fungi</taxon>
        <taxon>Dikarya</taxon>
        <taxon>Ascomycota</taxon>
        <taxon>Pezizomycotina</taxon>
        <taxon>Sordariomycetes</taxon>
        <taxon>Sordariomycetidae</taxon>
        <taxon>Ophiostomatales</taxon>
        <taxon>Ophiostomataceae</taxon>
        <taxon>Sporothrix</taxon>
    </lineage>
</organism>
<comment type="caution">
    <text evidence="4">The sequence shown here is derived from an EMBL/GenBank/DDBJ whole genome shotgun (WGS) entry which is preliminary data.</text>
</comment>
<evidence type="ECO:0000313" key="4">
    <source>
        <dbReference type="EMBL" id="CAK7208700.1"/>
    </source>
</evidence>